<dbReference type="AlphaFoldDB" id="A0A2W4ISY5"/>
<dbReference type="GO" id="GO:0017136">
    <property type="term" value="F:histone deacetylase activity, NAD-dependent"/>
    <property type="evidence" value="ECO:0007669"/>
    <property type="project" value="TreeGrafter"/>
</dbReference>
<dbReference type="InterPro" id="IPR026591">
    <property type="entry name" value="Sirtuin_cat_small_dom_sf"/>
</dbReference>
<dbReference type="InterPro" id="IPR029035">
    <property type="entry name" value="DHS-like_NAD/FAD-binding_dom"/>
</dbReference>
<dbReference type="InterPro" id="IPR026590">
    <property type="entry name" value="Ssirtuin_cat_dom"/>
</dbReference>
<organism evidence="6">
    <name type="scientific">Thermocrispum agreste</name>
    <dbReference type="NCBI Taxonomy" id="37925"/>
    <lineage>
        <taxon>Bacteria</taxon>
        <taxon>Bacillati</taxon>
        <taxon>Actinomycetota</taxon>
        <taxon>Actinomycetes</taxon>
        <taxon>Pseudonocardiales</taxon>
        <taxon>Pseudonocardiaceae</taxon>
        <taxon>Thermocrispum</taxon>
    </lineage>
</organism>
<evidence type="ECO:0000256" key="4">
    <source>
        <dbReference type="PROSITE-ProRule" id="PRU00236"/>
    </source>
</evidence>
<dbReference type="GO" id="GO:0046872">
    <property type="term" value="F:metal ion binding"/>
    <property type="evidence" value="ECO:0007669"/>
    <property type="project" value="UniProtKB-KW"/>
</dbReference>
<dbReference type="InterPro" id="IPR003000">
    <property type="entry name" value="Sirtuin"/>
</dbReference>
<accession>A0A2W4ISY5</accession>
<dbReference type="EC" id="2.3.1.286" evidence="1"/>
<feature type="binding site" evidence="4">
    <location>
        <position position="164"/>
    </location>
    <ligand>
        <name>Zn(2+)</name>
        <dbReference type="ChEBI" id="CHEBI:29105"/>
    </ligand>
</feature>
<name>A0A2W4ISY5_9PSEU</name>
<dbReference type="SUPFAM" id="SSF52467">
    <property type="entry name" value="DHS-like NAD/FAD-binding domain"/>
    <property type="match status" value="1"/>
</dbReference>
<evidence type="ECO:0000256" key="2">
    <source>
        <dbReference type="ARBA" id="ARBA00022679"/>
    </source>
</evidence>
<evidence type="ECO:0000313" key="6">
    <source>
        <dbReference type="EMBL" id="PZM89631.1"/>
    </source>
</evidence>
<keyword evidence="4" id="KW-0479">Metal-binding</keyword>
<evidence type="ECO:0000256" key="3">
    <source>
        <dbReference type="ARBA" id="ARBA00023027"/>
    </source>
</evidence>
<dbReference type="CDD" id="cd01407">
    <property type="entry name" value="SIR2-fam"/>
    <property type="match status" value="1"/>
</dbReference>
<sequence>MTDADETAALQRARELIAEAERIVALTGAGISTESGIPDFRGPQGVWTRNPSAQKLVTIQSYLASAEVRRAAWQERLRHPAWQARPNAAHRALVELERTGKLAALITQNIDELHQQAGSSADIVVELHGTIHQTVCLQCSDRRPMRETLARVESGEMDPPCRLCGGILKSATISFGQALDPQVLARAQSAAESCDLLLAAGTSLSVHPAADLVGIAADAGAKVIICNAEPTPYDHLAAEVLRGPLGTVLPSLL</sequence>
<dbReference type="GO" id="GO:0070403">
    <property type="term" value="F:NAD+ binding"/>
    <property type="evidence" value="ECO:0007669"/>
    <property type="project" value="InterPro"/>
</dbReference>
<dbReference type="PROSITE" id="PS50305">
    <property type="entry name" value="SIRTUIN"/>
    <property type="match status" value="1"/>
</dbReference>
<dbReference type="PANTHER" id="PTHR11085">
    <property type="entry name" value="NAD-DEPENDENT PROTEIN DEACYLASE SIRTUIN-5, MITOCHONDRIAL-RELATED"/>
    <property type="match status" value="1"/>
</dbReference>
<dbReference type="Gene3D" id="3.40.50.1220">
    <property type="entry name" value="TPP-binding domain"/>
    <property type="match status" value="1"/>
</dbReference>
<keyword evidence="4" id="KW-0862">Zinc</keyword>
<reference evidence="6" key="1">
    <citation type="submission" date="2018-05" db="EMBL/GenBank/DDBJ databases">
        <authorList>
            <person name="Lanie J.A."/>
            <person name="Ng W.-L."/>
            <person name="Kazmierczak K.M."/>
            <person name="Andrzejewski T.M."/>
            <person name="Davidsen T.M."/>
            <person name="Wayne K.J."/>
            <person name="Tettelin H."/>
            <person name="Glass J.I."/>
            <person name="Rusch D."/>
            <person name="Podicherti R."/>
            <person name="Tsui H.-C.T."/>
            <person name="Winkler M.E."/>
        </authorList>
    </citation>
    <scope>NUCLEOTIDE SEQUENCE</scope>
    <source>
        <strain evidence="6">ZC4RG45</strain>
    </source>
</reference>
<feature type="binding site" evidence="4">
    <location>
        <position position="139"/>
    </location>
    <ligand>
        <name>Zn(2+)</name>
        <dbReference type="ChEBI" id="CHEBI:29105"/>
    </ligand>
</feature>
<keyword evidence="2" id="KW-0808">Transferase</keyword>
<feature type="binding site" evidence="4">
    <location>
        <position position="161"/>
    </location>
    <ligand>
        <name>Zn(2+)</name>
        <dbReference type="ChEBI" id="CHEBI:29105"/>
    </ligand>
</feature>
<comment type="caution">
    <text evidence="6">The sequence shown here is derived from an EMBL/GenBank/DDBJ whole genome shotgun (WGS) entry which is preliminary data.</text>
</comment>
<feature type="active site" description="Proton acceptor" evidence="4">
    <location>
        <position position="128"/>
    </location>
</feature>
<dbReference type="PANTHER" id="PTHR11085:SF4">
    <property type="entry name" value="NAD-DEPENDENT PROTEIN DEACYLASE"/>
    <property type="match status" value="1"/>
</dbReference>
<evidence type="ECO:0000256" key="1">
    <source>
        <dbReference type="ARBA" id="ARBA00012928"/>
    </source>
</evidence>
<feature type="domain" description="Deacetylase sirtuin-type" evidence="5">
    <location>
        <begin position="2"/>
        <end position="253"/>
    </location>
</feature>
<feature type="binding site" evidence="4">
    <location>
        <position position="136"/>
    </location>
    <ligand>
        <name>Zn(2+)</name>
        <dbReference type="ChEBI" id="CHEBI:29105"/>
    </ligand>
</feature>
<dbReference type="EMBL" id="QGUI01000946">
    <property type="protein sequence ID" value="PZM89631.1"/>
    <property type="molecule type" value="Genomic_DNA"/>
</dbReference>
<keyword evidence="3" id="KW-0520">NAD</keyword>
<gene>
    <name evidence="6" type="ORF">DIU77_18870</name>
</gene>
<dbReference type="Pfam" id="PF02146">
    <property type="entry name" value="SIR2"/>
    <property type="match status" value="1"/>
</dbReference>
<proteinExistence type="predicted"/>
<dbReference type="InterPro" id="IPR050134">
    <property type="entry name" value="NAD-dep_sirtuin_deacylases"/>
</dbReference>
<dbReference type="STRING" id="1111738.GCA_000427905_03450"/>
<dbReference type="Gene3D" id="3.30.1600.10">
    <property type="entry name" value="SIR2/SIRT2 'Small Domain"/>
    <property type="match status" value="1"/>
</dbReference>
<protein>
    <recommendedName>
        <fullName evidence="1">protein acetyllysine N-acetyltransferase</fullName>
        <ecNumber evidence="1">2.3.1.286</ecNumber>
    </recommendedName>
</protein>
<evidence type="ECO:0000259" key="5">
    <source>
        <dbReference type="PROSITE" id="PS50305"/>
    </source>
</evidence>